<reference evidence="1" key="2">
    <citation type="journal article" date="2015" name="Data Brief">
        <title>Shoot transcriptome of the giant reed, Arundo donax.</title>
        <authorList>
            <person name="Barrero R.A."/>
            <person name="Guerrero F.D."/>
            <person name="Moolhuijzen P."/>
            <person name="Goolsby J.A."/>
            <person name="Tidwell J."/>
            <person name="Bellgard S.E."/>
            <person name="Bellgard M.I."/>
        </authorList>
    </citation>
    <scope>NUCLEOTIDE SEQUENCE</scope>
    <source>
        <tissue evidence="1">Shoot tissue taken approximately 20 cm above the soil surface</tissue>
    </source>
</reference>
<dbReference type="AlphaFoldDB" id="A0A0A8YII8"/>
<accession>A0A0A8YII8</accession>
<evidence type="ECO:0000313" key="1">
    <source>
        <dbReference type="EMBL" id="JAD25791.1"/>
    </source>
</evidence>
<dbReference type="EMBL" id="GBRH01272104">
    <property type="protein sequence ID" value="JAD25791.1"/>
    <property type="molecule type" value="Transcribed_RNA"/>
</dbReference>
<sequence>MPFIYGNLAEKQTSNRYSSFPHSSNMSKS</sequence>
<proteinExistence type="predicted"/>
<name>A0A0A8YII8_ARUDO</name>
<protein>
    <submittedName>
        <fullName evidence="1">Uncharacterized protein</fullName>
    </submittedName>
</protein>
<reference evidence="1" key="1">
    <citation type="submission" date="2014-09" db="EMBL/GenBank/DDBJ databases">
        <authorList>
            <person name="Magalhaes I.L.F."/>
            <person name="Oliveira U."/>
            <person name="Santos F.R."/>
            <person name="Vidigal T.H.D.A."/>
            <person name="Brescovit A.D."/>
            <person name="Santos A.J."/>
        </authorList>
    </citation>
    <scope>NUCLEOTIDE SEQUENCE</scope>
    <source>
        <tissue evidence="1">Shoot tissue taken approximately 20 cm above the soil surface</tissue>
    </source>
</reference>
<organism evidence="1">
    <name type="scientific">Arundo donax</name>
    <name type="common">Giant reed</name>
    <name type="synonym">Donax arundinaceus</name>
    <dbReference type="NCBI Taxonomy" id="35708"/>
    <lineage>
        <taxon>Eukaryota</taxon>
        <taxon>Viridiplantae</taxon>
        <taxon>Streptophyta</taxon>
        <taxon>Embryophyta</taxon>
        <taxon>Tracheophyta</taxon>
        <taxon>Spermatophyta</taxon>
        <taxon>Magnoliopsida</taxon>
        <taxon>Liliopsida</taxon>
        <taxon>Poales</taxon>
        <taxon>Poaceae</taxon>
        <taxon>PACMAD clade</taxon>
        <taxon>Arundinoideae</taxon>
        <taxon>Arundineae</taxon>
        <taxon>Arundo</taxon>
    </lineage>
</organism>